<dbReference type="SUPFAM" id="SSF46785">
    <property type="entry name" value="Winged helix' DNA-binding domain"/>
    <property type="match status" value="1"/>
</dbReference>
<dbReference type="Pfam" id="PF12802">
    <property type="entry name" value="MarR_2"/>
    <property type="match status" value="1"/>
</dbReference>
<feature type="compositionally biased region" description="Pro residues" evidence="1">
    <location>
        <begin position="1"/>
        <end position="20"/>
    </location>
</feature>
<dbReference type="PANTHER" id="PTHR33164">
    <property type="entry name" value="TRANSCRIPTIONAL REGULATOR, MARR FAMILY"/>
    <property type="match status" value="1"/>
</dbReference>
<organism evidence="3 4">
    <name type="scientific">Streptomyces flavofungini</name>
    <dbReference type="NCBI Taxonomy" id="68200"/>
    <lineage>
        <taxon>Bacteria</taxon>
        <taxon>Bacillati</taxon>
        <taxon>Actinomycetota</taxon>
        <taxon>Actinomycetes</taxon>
        <taxon>Kitasatosporales</taxon>
        <taxon>Streptomycetaceae</taxon>
        <taxon>Streptomyces</taxon>
    </lineage>
</organism>
<reference evidence="3 4" key="1">
    <citation type="submission" date="2020-12" db="EMBL/GenBank/DDBJ databases">
        <title>Streptomyces typhae sp. nov., a novel endophytic actinomycete isolated from the root of cattail pollen (Typha angustifolia L.).</title>
        <authorList>
            <person name="Peng C."/>
            <person name="Liu C."/>
        </authorList>
    </citation>
    <scope>NUCLEOTIDE SEQUENCE [LARGE SCALE GENOMIC DNA]</scope>
    <source>
        <strain evidence="3 4">JCM 4753</strain>
    </source>
</reference>
<dbReference type="InterPro" id="IPR036388">
    <property type="entry name" value="WH-like_DNA-bd_sf"/>
</dbReference>
<dbReference type="InterPro" id="IPR000835">
    <property type="entry name" value="HTH_MarR-typ"/>
</dbReference>
<evidence type="ECO:0000313" key="3">
    <source>
        <dbReference type="EMBL" id="MBJ3808360.1"/>
    </source>
</evidence>
<dbReference type="InterPro" id="IPR036390">
    <property type="entry name" value="WH_DNA-bd_sf"/>
</dbReference>
<evidence type="ECO:0000259" key="2">
    <source>
        <dbReference type="PROSITE" id="PS50995"/>
    </source>
</evidence>
<dbReference type="Gene3D" id="1.10.10.10">
    <property type="entry name" value="Winged helix-like DNA-binding domain superfamily/Winged helix DNA-binding domain"/>
    <property type="match status" value="1"/>
</dbReference>
<dbReference type="PANTHER" id="PTHR33164:SF43">
    <property type="entry name" value="HTH-TYPE TRANSCRIPTIONAL REPRESSOR YETL"/>
    <property type="match status" value="1"/>
</dbReference>
<feature type="domain" description="HTH marR-type" evidence="2">
    <location>
        <begin position="30"/>
        <end position="162"/>
    </location>
</feature>
<dbReference type="PROSITE" id="PS50995">
    <property type="entry name" value="HTH_MARR_2"/>
    <property type="match status" value="1"/>
</dbReference>
<comment type="caution">
    <text evidence="3">The sequence shown here is derived from an EMBL/GenBank/DDBJ whole genome shotgun (WGS) entry which is preliminary data.</text>
</comment>
<dbReference type="Proteomes" id="UP000634780">
    <property type="component" value="Unassembled WGS sequence"/>
</dbReference>
<proteinExistence type="predicted"/>
<dbReference type="SMART" id="SM00347">
    <property type="entry name" value="HTH_MARR"/>
    <property type="match status" value="1"/>
</dbReference>
<accession>A0ABS0X589</accession>
<keyword evidence="4" id="KW-1185">Reference proteome</keyword>
<dbReference type="PRINTS" id="PR00598">
    <property type="entry name" value="HTHMARR"/>
</dbReference>
<evidence type="ECO:0000256" key="1">
    <source>
        <dbReference type="SAM" id="MobiDB-lite"/>
    </source>
</evidence>
<protein>
    <submittedName>
        <fullName evidence="3">Winged helix-turn-helix transcriptional regulator</fullName>
    </submittedName>
</protein>
<sequence>MPETPPAPPTPAARPAPSVPAVPSAPAAIRTLPSWILGRAAARGRALVAEALAAEGMKMWHHVVLAAVADLGPVAQADLGRGIQLDPKDLVGVLNDLQGAGLVERTPDPEDRRKNAVTLTADGRALLRRCATAARAANDDLLAPLSAAERESFLELLERVARVGE</sequence>
<gene>
    <name evidence="3" type="ORF">JGB26_14760</name>
</gene>
<feature type="region of interest" description="Disordered" evidence="1">
    <location>
        <begin position="1"/>
        <end position="22"/>
    </location>
</feature>
<dbReference type="EMBL" id="JAEKOZ010000007">
    <property type="protein sequence ID" value="MBJ3808360.1"/>
    <property type="molecule type" value="Genomic_DNA"/>
</dbReference>
<evidence type="ECO:0000313" key="4">
    <source>
        <dbReference type="Proteomes" id="UP000634780"/>
    </source>
</evidence>
<dbReference type="InterPro" id="IPR039422">
    <property type="entry name" value="MarR/SlyA-like"/>
</dbReference>
<name>A0ABS0X589_9ACTN</name>